<protein>
    <submittedName>
        <fullName evidence="1">Uncharacterized protein</fullName>
    </submittedName>
</protein>
<reference evidence="1" key="1">
    <citation type="submission" date="2009-06" db="EMBL/GenBank/DDBJ databases">
        <title>Complete sequence chromosome 1 of Ralstonia pickettii 12D.</title>
        <authorList>
            <consortium name="US DOE Joint Genome Institute"/>
            <person name="Lucas S."/>
            <person name="Copeland A."/>
            <person name="Lapidus A."/>
            <person name="Glavina del Rio T."/>
            <person name="Dalin E."/>
            <person name="Tice H."/>
            <person name="Bruce D."/>
            <person name="Goodwin L."/>
            <person name="Pitluck S."/>
            <person name="Sims D."/>
            <person name="Meincke L."/>
            <person name="Brettin T."/>
            <person name="Detter J.C."/>
            <person name="Han C."/>
            <person name="Larimer F."/>
            <person name="Land M."/>
            <person name="Hauser L."/>
            <person name="Kyrpides N."/>
            <person name="Ovchinnikova G."/>
            <person name="Marsh T."/>
            <person name="Richardson P."/>
        </authorList>
    </citation>
    <scope>NUCLEOTIDE SEQUENCE [LARGE SCALE GENOMIC DNA]</scope>
    <source>
        <strain evidence="1">12D</strain>
    </source>
</reference>
<evidence type="ECO:0000313" key="1">
    <source>
        <dbReference type="EMBL" id="ACS64308.1"/>
    </source>
</evidence>
<dbReference type="EMBL" id="CP001644">
    <property type="protein sequence ID" value="ACS64308.1"/>
    <property type="molecule type" value="Genomic_DNA"/>
</dbReference>
<proteinExistence type="predicted"/>
<accession>C6BGF8</accession>
<name>C6BGF8_RALP1</name>
<dbReference type="HOGENOM" id="CLU_3347693_0_0_4"/>
<organism evidence="1">
    <name type="scientific">Ralstonia pickettii (strain 12D)</name>
    <dbReference type="NCBI Taxonomy" id="428406"/>
    <lineage>
        <taxon>Bacteria</taxon>
        <taxon>Pseudomonadati</taxon>
        <taxon>Pseudomonadota</taxon>
        <taxon>Betaproteobacteria</taxon>
        <taxon>Burkholderiales</taxon>
        <taxon>Burkholderiaceae</taxon>
        <taxon>Ralstonia</taxon>
    </lineage>
</organism>
<dbReference type="KEGG" id="rpf:Rpic12D_3039"/>
<sequence>MGRMSLGGVRTFEPRAPLFDGEVSLSCKRIQVFERDT</sequence>
<dbReference type="AlphaFoldDB" id="C6BGF8"/>
<gene>
    <name evidence="1" type="ordered locus">Rpic12D_3039</name>
</gene>